<proteinExistence type="inferred from homology"/>
<comment type="domain">
    <text evidence="11">The DHHC domain is required for palmitoyltransferase activity.</text>
</comment>
<protein>
    <recommendedName>
        <fullName evidence="11">Palmitoyltransferase</fullName>
        <ecNumber evidence="11">2.3.1.225</ecNumber>
    </recommendedName>
</protein>
<dbReference type="PROSITE" id="PS50216">
    <property type="entry name" value="DHHC"/>
    <property type="match status" value="1"/>
</dbReference>
<keyword evidence="2 11" id="KW-0808">Transferase</keyword>
<keyword evidence="3 11" id="KW-0812">Transmembrane</keyword>
<keyword evidence="6" id="KW-0564">Palmitate</keyword>
<name>A0A9P4XSQ0_CRYP1</name>
<evidence type="ECO:0000313" key="14">
    <source>
        <dbReference type="Proteomes" id="UP000803844"/>
    </source>
</evidence>
<dbReference type="InterPro" id="IPR039859">
    <property type="entry name" value="PFA4/ZDH16/20/ERF2-like"/>
</dbReference>
<sequence length="381" mass="42890">MAEGSRPPSVASLAAASVAPQEKCTIQSRARSHKPPTRWATRIIPLFLLCVITFSSWTLTKPICVDFFFRRHENRKAIAFLVLHYVFFVLMLVSYGRTLYVVNYVPGLVPRLPKLGLKHFFTRNVFTCRSDGMPLWCHDCQNWKPERAHHSREIQRCVRKMDHYCPWAGGMIGETSFKFFIQFCSYASIYCGVCLSAAAYVTNRLVRGGAPTSTPAIVLIAVAGFFGLFAFTMAALSIRYALLNLTNVENLSGGDKVYQLAVRVPLDPDPSAEYIPSMVNGHETVVFPLADPDFDGNRYIFLHSGAEAVNRPPPEHKFALVKTDRGDNPWDTGSYYTNFTSVMGDMGPLDWLLPVRFSPCCAYNCDYPMGPVLKKLRERLE</sequence>
<evidence type="ECO:0000313" key="13">
    <source>
        <dbReference type="EMBL" id="KAF3760122.1"/>
    </source>
</evidence>
<dbReference type="Pfam" id="PF01529">
    <property type="entry name" value="DHHC"/>
    <property type="match status" value="1"/>
</dbReference>
<dbReference type="PANTHER" id="PTHR22883">
    <property type="entry name" value="ZINC FINGER DHHC DOMAIN CONTAINING PROTEIN"/>
    <property type="match status" value="1"/>
</dbReference>
<dbReference type="GO" id="GO:0005794">
    <property type="term" value="C:Golgi apparatus"/>
    <property type="evidence" value="ECO:0007669"/>
    <property type="project" value="TreeGrafter"/>
</dbReference>
<gene>
    <name evidence="13" type="primary">Pfa3</name>
    <name evidence="13" type="ORF">M406DRAFT_75387</name>
</gene>
<feature type="transmembrane region" description="Helical" evidence="11">
    <location>
        <begin position="39"/>
        <end position="57"/>
    </location>
</feature>
<dbReference type="GeneID" id="63842964"/>
<dbReference type="GO" id="GO:0016020">
    <property type="term" value="C:membrane"/>
    <property type="evidence" value="ECO:0007669"/>
    <property type="project" value="UniProtKB-SubCell"/>
</dbReference>
<evidence type="ECO:0000256" key="6">
    <source>
        <dbReference type="ARBA" id="ARBA00023139"/>
    </source>
</evidence>
<evidence type="ECO:0000256" key="9">
    <source>
        <dbReference type="ARBA" id="ARBA00038298"/>
    </source>
</evidence>
<keyword evidence="5 11" id="KW-0472">Membrane</keyword>
<dbReference type="GO" id="GO:0006612">
    <property type="term" value="P:protein targeting to membrane"/>
    <property type="evidence" value="ECO:0007669"/>
    <property type="project" value="TreeGrafter"/>
</dbReference>
<feature type="domain" description="Palmitoyltransferase DHHC" evidence="12">
    <location>
        <begin position="135"/>
        <end position="251"/>
    </location>
</feature>
<dbReference type="PANTHER" id="PTHR22883:SF23">
    <property type="entry name" value="PALMITOYLTRANSFERASE ZDHHC6"/>
    <property type="match status" value="1"/>
</dbReference>
<accession>A0A9P4XSQ0</accession>
<dbReference type="GO" id="GO:0019706">
    <property type="term" value="F:protein-cysteine S-palmitoyltransferase activity"/>
    <property type="evidence" value="ECO:0007669"/>
    <property type="project" value="UniProtKB-EC"/>
</dbReference>
<evidence type="ECO:0000256" key="1">
    <source>
        <dbReference type="ARBA" id="ARBA00004141"/>
    </source>
</evidence>
<keyword evidence="14" id="KW-1185">Reference proteome</keyword>
<keyword evidence="4 11" id="KW-1133">Transmembrane helix</keyword>
<dbReference type="RefSeq" id="XP_040771101.1">
    <property type="nucleotide sequence ID" value="XM_040925835.1"/>
</dbReference>
<evidence type="ECO:0000256" key="11">
    <source>
        <dbReference type="RuleBase" id="RU079119"/>
    </source>
</evidence>
<feature type="transmembrane region" description="Helical" evidence="11">
    <location>
        <begin position="213"/>
        <end position="236"/>
    </location>
</feature>
<evidence type="ECO:0000259" key="12">
    <source>
        <dbReference type="Pfam" id="PF01529"/>
    </source>
</evidence>
<feature type="transmembrane region" description="Helical" evidence="11">
    <location>
        <begin position="179"/>
        <end position="201"/>
    </location>
</feature>
<comment type="similarity">
    <text evidence="9">Belongs to the DHHC palmitoyltransferase family. PFA5 subfamily.</text>
</comment>
<dbReference type="InterPro" id="IPR001594">
    <property type="entry name" value="Palmitoyltrfase_DHHC"/>
</dbReference>
<evidence type="ECO:0000256" key="8">
    <source>
        <dbReference type="ARBA" id="ARBA00023315"/>
    </source>
</evidence>
<keyword evidence="8 11" id="KW-0012">Acyltransferase</keyword>
<evidence type="ECO:0000256" key="3">
    <source>
        <dbReference type="ARBA" id="ARBA00022692"/>
    </source>
</evidence>
<dbReference type="GO" id="GO:0005783">
    <property type="term" value="C:endoplasmic reticulum"/>
    <property type="evidence" value="ECO:0007669"/>
    <property type="project" value="TreeGrafter"/>
</dbReference>
<dbReference type="EMBL" id="MU032354">
    <property type="protein sequence ID" value="KAF3760122.1"/>
    <property type="molecule type" value="Genomic_DNA"/>
</dbReference>
<organism evidence="13 14">
    <name type="scientific">Cryphonectria parasitica (strain ATCC 38755 / EP155)</name>
    <dbReference type="NCBI Taxonomy" id="660469"/>
    <lineage>
        <taxon>Eukaryota</taxon>
        <taxon>Fungi</taxon>
        <taxon>Dikarya</taxon>
        <taxon>Ascomycota</taxon>
        <taxon>Pezizomycotina</taxon>
        <taxon>Sordariomycetes</taxon>
        <taxon>Sordariomycetidae</taxon>
        <taxon>Diaporthales</taxon>
        <taxon>Cryphonectriaceae</taxon>
        <taxon>Cryphonectria-Endothia species complex</taxon>
        <taxon>Cryphonectria</taxon>
    </lineage>
</organism>
<dbReference type="OrthoDB" id="331948at2759"/>
<dbReference type="EC" id="2.3.1.225" evidence="11"/>
<comment type="subcellular location">
    <subcellularLocation>
        <location evidence="1">Membrane</location>
        <topology evidence="1">Multi-pass membrane protein</topology>
    </subcellularLocation>
</comment>
<keyword evidence="7" id="KW-0449">Lipoprotein</keyword>
<evidence type="ECO:0000256" key="7">
    <source>
        <dbReference type="ARBA" id="ARBA00023288"/>
    </source>
</evidence>
<comment type="catalytic activity">
    <reaction evidence="10 11">
        <text>L-cysteinyl-[protein] + hexadecanoyl-CoA = S-hexadecanoyl-L-cysteinyl-[protein] + CoA</text>
        <dbReference type="Rhea" id="RHEA:36683"/>
        <dbReference type="Rhea" id="RHEA-COMP:10131"/>
        <dbReference type="Rhea" id="RHEA-COMP:11032"/>
        <dbReference type="ChEBI" id="CHEBI:29950"/>
        <dbReference type="ChEBI" id="CHEBI:57287"/>
        <dbReference type="ChEBI" id="CHEBI:57379"/>
        <dbReference type="ChEBI" id="CHEBI:74151"/>
        <dbReference type="EC" id="2.3.1.225"/>
    </reaction>
</comment>
<dbReference type="AlphaFoldDB" id="A0A9P4XSQ0"/>
<dbReference type="Proteomes" id="UP000803844">
    <property type="component" value="Unassembled WGS sequence"/>
</dbReference>
<reference evidence="13" key="1">
    <citation type="journal article" date="2020" name="Phytopathology">
        <title>Genome sequence of the chestnut blight fungus Cryphonectria parasitica EP155: A fundamental resource for an archetypical invasive plant pathogen.</title>
        <authorList>
            <person name="Crouch J.A."/>
            <person name="Dawe A."/>
            <person name="Aerts A."/>
            <person name="Barry K."/>
            <person name="Churchill A.C.L."/>
            <person name="Grimwood J."/>
            <person name="Hillman B."/>
            <person name="Milgroom M.G."/>
            <person name="Pangilinan J."/>
            <person name="Smith M."/>
            <person name="Salamov A."/>
            <person name="Schmutz J."/>
            <person name="Yadav J."/>
            <person name="Grigoriev I.V."/>
            <person name="Nuss D."/>
        </authorList>
    </citation>
    <scope>NUCLEOTIDE SEQUENCE</scope>
    <source>
        <strain evidence="13">EP155</strain>
    </source>
</reference>
<evidence type="ECO:0000256" key="5">
    <source>
        <dbReference type="ARBA" id="ARBA00023136"/>
    </source>
</evidence>
<comment type="caution">
    <text evidence="13">The sequence shown here is derived from an EMBL/GenBank/DDBJ whole genome shotgun (WGS) entry which is preliminary data.</text>
</comment>
<feature type="transmembrane region" description="Helical" evidence="11">
    <location>
        <begin position="77"/>
        <end position="95"/>
    </location>
</feature>
<evidence type="ECO:0000256" key="10">
    <source>
        <dbReference type="ARBA" id="ARBA00048048"/>
    </source>
</evidence>
<evidence type="ECO:0000256" key="4">
    <source>
        <dbReference type="ARBA" id="ARBA00022989"/>
    </source>
</evidence>
<evidence type="ECO:0000256" key="2">
    <source>
        <dbReference type="ARBA" id="ARBA00022679"/>
    </source>
</evidence>